<dbReference type="InterPro" id="IPR022880">
    <property type="entry name" value="DNApol_IV"/>
</dbReference>
<dbReference type="GO" id="GO:0003887">
    <property type="term" value="F:DNA-directed DNA polymerase activity"/>
    <property type="evidence" value="ECO:0007669"/>
    <property type="project" value="UniProtKB-KW"/>
</dbReference>
<proteinExistence type="inferred from homology"/>
<gene>
    <name evidence="21" type="ORF">X975_15455</name>
</gene>
<keyword evidence="14" id="KW-0460">Magnesium</keyword>
<organism evidence="21 22">
    <name type="scientific">Stegodyphus mimosarum</name>
    <name type="common">African social velvet spider</name>
    <dbReference type="NCBI Taxonomy" id="407821"/>
    <lineage>
        <taxon>Eukaryota</taxon>
        <taxon>Metazoa</taxon>
        <taxon>Ecdysozoa</taxon>
        <taxon>Arthropoda</taxon>
        <taxon>Chelicerata</taxon>
        <taxon>Arachnida</taxon>
        <taxon>Araneae</taxon>
        <taxon>Araneomorphae</taxon>
        <taxon>Entelegynae</taxon>
        <taxon>Eresoidea</taxon>
        <taxon>Eresidae</taxon>
        <taxon>Stegodyphus</taxon>
    </lineage>
</organism>
<dbReference type="Proteomes" id="UP000054359">
    <property type="component" value="Unassembled WGS sequence"/>
</dbReference>
<dbReference type="AlphaFoldDB" id="A0A087UGB0"/>
<keyword evidence="18" id="KW-0539">Nucleus</keyword>
<dbReference type="FunFam" id="3.40.1170.60:FF:000002">
    <property type="entry name" value="Polymerase (DNA directed) kappa"/>
    <property type="match status" value="1"/>
</dbReference>
<evidence type="ECO:0000313" key="21">
    <source>
        <dbReference type="EMBL" id="KFM76399.1"/>
    </source>
</evidence>
<dbReference type="STRING" id="407821.A0A087UGB0"/>
<evidence type="ECO:0000313" key="22">
    <source>
        <dbReference type="Proteomes" id="UP000054359"/>
    </source>
</evidence>
<dbReference type="InterPro" id="IPR024728">
    <property type="entry name" value="PolY_HhH_motif"/>
</dbReference>
<dbReference type="InterPro" id="IPR001126">
    <property type="entry name" value="UmuC"/>
</dbReference>
<evidence type="ECO:0000256" key="2">
    <source>
        <dbReference type="ARBA" id="ARBA00004123"/>
    </source>
</evidence>
<evidence type="ECO:0000256" key="19">
    <source>
        <dbReference type="ARBA" id="ARBA00049244"/>
    </source>
</evidence>
<evidence type="ECO:0000256" key="14">
    <source>
        <dbReference type="ARBA" id="ARBA00022842"/>
    </source>
</evidence>
<dbReference type="OMA" id="EVYTRQV"/>
<dbReference type="GO" id="GO:0006281">
    <property type="term" value="P:DNA repair"/>
    <property type="evidence" value="ECO:0007669"/>
    <property type="project" value="UniProtKB-KW"/>
</dbReference>
<evidence type="ECO:0000256" key="3">
    <source>
        <dbReference type="ARBA" id="ARBA00010945"/>
    </source>
</evidence>
<dbReference type="Gene3D" id="3.40.1170.60">
    <property type="match status" value="1"/>
</dbReference>
<dbReference type="SUPFAM" id="SSF56672">
    <property type="entry name" value="DNA/RNA polymerases"/>
    <property type="match status" value="1"/>
</dbReference>
<evidence type="ECO:0000256" key="13">
    <source>
        <dbReference type="ARBA" id="ARBA00022833"/>
    </source>
</evidence>
<feature type="non-terminal residue" evidence="21">
    <location>
        <position position="664"/>
    </location>
</feature>
<dbReference type="Gene3D" id="3.30.160.60">
    <property type="entry name" value="Classic Zinc Finger"/>
    <property type="match status" value="1"/>
</dbReference>
<dbReference type="GO" id="GO:0006260">
    <property type="term" value="P:DNA replication"/>
    <property type="evidence" value="ECO:0007669"/>
    <property type="project" value="UniProtKB-KW"/>
</dbReference>
<evidence type="ECO:0000256" key="8">
    <source>
        <dbReference type="ARBA" id="ARBA00022695"/>
    </source>
</evidence>
<dbReference type="SUPFAM" id="SSF100879">
    <property type="entry name" value="Lesion bypass DNA polymerase (Y-family), little finger domain"/>
    <property type="match status" value="1"/>
</dbReference>
<keyword evidence="12" id="KW-0863">Zinc-finger</keyword>
<dbReference type="GO" id="GO:0042276">
    <property type="term" value="P:error-prone translesion synthesis"/>
    <property type="evidence" value="ECO:0007669"/>
    <property type="project" value="TreeGrafter"/>
</dbReference>
<dbReference type="OrthoDB" id="1747274at2759"/>
<dbReference type="PANTHER" id="PTHR11076">
    <property type="entry name" value="DNA REPAIR POLYMERASE UMUC / TRANSFERASE FAMILY MEMBER"/>
    <property type="match status" value="1"/>
</dbReference>
<accession>A0A087UGB0</accession>
<keyword evidence="10" id="KW-0479">Metal-binding</keyword>
<feature type="domain" description="UmuC" evidence="20">
    <location>
        <begin position="99"/>
        <end position="328"/>
    </location>
</feature>
<dbReference type="Gene3D" id="3.30.1490.100">
    <property type="entry name" value="DNA polymerase, Y-family, little finger domain"/>
    <property type="match status" value="1"/>
</dbReference>
<keyword evidence="9" id="KW-0235">DNA replication</keyword>
<evidence type="ECO:0000256" key="9">
    <source>
        <dbReference type="ARBA" id="ARBA00022705"/>
    </source>
</evidence>
<dbReference type="Gene3D" id="1.10.150.810">
    <property type="match status" value="2"/>
</dbReference>
<evidence type="ECO:0000256" key="4">
    <source>
        <dbReference type="ARBA" id="ARBA00012417"/>
    </source>
</evidence>
<comment type="similarity">
    <text evidence="3">Belongs to the DNA polymerase type-Y family.</text>
</comment>
<dbReference type="Pfam" id="PF00817">
    <property type="entry name" value="IMS"/>
    <property type="match status" value="1"/>
</dbReference>
<dbReference type="PANTHER" id="PTHR11076:SF33">
    <property type="entry name" value="DNA POLYMERASE KAPPA"/>
    <property type="match status" value="1"/>
</dbReference>
<comment type="cofactor">
    <cofactor evidence="1">
        <name>Mg(2+)</name>
        <dbReference type="ChEBI" id="CHEBI:18420"/>
    </cofactor>
</comment>
<dbReference type="EC" id="2.7.7.7" evidence="4"/>
<dbReference type="Pfam" id="PF11799">
    <property type="entry name" value="IMS_C"/>
    <property type="match status" value="1"/>
</dbReference>
<keyword evidence="22" id="KW-1185">Reference proteome</keyword>
<keyword evidence="16" id="KW-0238">DNA-binding</keyword>
<evidence type="ECO:0000256" key="12">
    <source>
        <dbReference type="ARBA" id="ARBA00022771"/>
    </source>
</evidence>
<dbReference type="InterPro" id="IPR050116">
    <property type="entry name" value="DNA_polymerase-Y"/>
</dbReference>
<dbReference type="GO" id="GO:0005634">
    <property type="term" value="C:nucleus"/>
    <property type="evidence" value="ECO:0007669"/>
    <property type="project" value="UniProtKB-SubCell"/>
</dbReference>
<dbReference type="FunFam" id="1.10.150.810:FF:000001">
    <property type="entry name" value="DNA polymerase kappa"/>
    <property type="match status" value="1"/>
</dbReference>
<dbReference type="FunFam" id="3.30.1490.100:FF:000004">
    <property type="entry name" value="DNA polymerase IV"/>
    <property type="match status" value="1"/>
</dbReference>
<evidence type="ECO:0000256" key="6">
    <source>
        <dbReference type="ARBA" id="ARBA00022457"/>
    </source>
</evidence>
<evidence type="ECO:0000256" key="17">
    <source>
        <dbReference type="ARBA" id="ARBA00023204"/>
    </source>
</evidence>
<dbReference type="CDD" id="cd03586">
    <property type="entry name" value="PolY_Pol_IV_kappa"/>
    <property type="match status" value="1"/>
</dbReference>
<name>A0A087UGB0_STEMI</name>
<dbReference type="Gene3D" id="3.30.70.270">
    <property type="match status" value="1"/>
</dbReference>
<sequence length="664" mass="74661">MEGNGDVALCGVKTMQLNDQKAGMQGLNKEMINKIIFEASKGTPYFAFQEKRQKSIDAKVKELQSNIKKITEVQKKESLEKMTALGVVLENERNLNHSIVHIDMDAFYAAVEMQDDPNLAEKPMAVGSLSMLSTSNYHARKYGVRAAMPGFIAKKLCPELVIVPCNFTKYRKVSDKIQNIVKDYDPDYCAASLDEVYLDLTNYIKKKYKMKLHNENCLKNYHENSASEGEFDAVIGIEENCEKCLRCCQIISVEDRDTMAYEIVKEIRQKIYDSTQLTASAGIAPNTMLAKVCSDQNKPNGQYQIISTVDAVMSFIATLPVKKVSGIGPVQGQILNAIGIHTCSDMWEKRDLLDLLFSETSVDFYIRVALGIGSTVVKSDHVRKSIGNEHTFREIHDPADLHKKCQELCDELIEDLKSHNMLGKVVILKIKTTDFQTHTRNNSLSHYTSDAEIVYKAAKKLIDAEIAAIAPKPLKLRLMGVRMANLVYEDSVPQSEKQLVKLKDFIQSKSLNVIKKYSPVKSSLTNFTCSDSYTECKIDHANVCKSGSSIPESIPREHWNNKSLNCCDNFVSENSLSSPSFNSDVEISNPVMSYSCPVCGLNQNINNLIELNTHIDNCLNKVAIKEILADDSLGSSKRKLPPHEKQSLKKIKTEKRIDEYFRRN</sequence>
<keyword evidence="7" id="KW-0808">Transferase</keyword>
<dbReference type="InterPro" id="IPR043502">
    <property type="entry name" value="DNA/RNA_pol_sf"/>
</dbReference>
<evidence type="ECO:0000256" key="11">
    <source>
        <dbReference type="ARBA" id="ARBA00022763"/>
    </source>
</evidence>
<dbReference type="GO" id="GO:0008270">
    <property type="term" value="F:zinc ion binding"/>
    <property type="evidence" value="ECO:0007669"/>
    <property type="project" value="UniProtKB-KW"/>
</dbReference>
<keyword evidence="8" id="KW-0548">Nucleotidyltransferase</keyword>
<dbReference type="GO" id="GO:0003684">
    <property type="term" value="F:damaged DNA binding"/>
    <property type="evidence" value="ECO:0007669"/>
    <property type="project" value="InterPro"/>
</dbReference>
<dbReference type="InterPro" id="IPR017961">
    <property type="entry name" value="DNA_pol_Y-fam_little_finger"/>
</dbReference>
<dbReference type="InterPro" id="IPR043128">
    <property type="entry name" value="Rev_trsase/Diguanyl_cyclase"/>
</dbReference>
<comment type="subcellular location">
    <subcellularLocation>
        <location evidence="2">Nucleus</location>
    </subcellularLocation>
</comment>
<keyword evidence="11" id="KW-0227">DNA damage</keyword>
<keyword evidence="15" id="KW-0239">DNA-directed DNA polymerase</keyword>
<evidence type="ECO:0000256" key="10">
    <source>
        <dbReference type="ARBA" id="ARBA00022723"/>
    </source>
</evidence>
<evidence type="ECO:0000256" key="1">
    <source>
        <dbReference type="ARBA" id="ARBA00001946"/>
    </source>
</evidence>
<dbReference type="Pfam" id="PF11798">
    <property type="entry name" value="IMS_HHH"/>
    <property type="match status" value="1"/>
</dbReference>
<reference evidence="21 22" key="1">
    <citation type="submission" date="2013-11" db="EMBL/GenBank/DDBJ databases">
        <title>Genome sequencing of Stegodyphus mimosarum.</title>
        <authorList>
            <person name="Bechsgaard J."/>
        </authorList>
    </citation>
    <scope>NUCLEOTIDE SEQUENCE [LARGE SCALE GENOMIC DNA]</scope>
</reference>
<keyword evidence="17" id="KW-0234">DNA repair</keyword>
<evidence type="ECO:0000256" key="7">
    <source>
        <dbReference type="ARBA" id="ARBA00022679"/>
    </source>
</evidence>
<dbReference type="HAMAP" id="MF_01113">
    <property type="entry name" value="DNApol_IV"/>
    <property type="match status" value="1"/>
</dbReference>
<keyword evidence="6" id="KW-0515">Mutator protein</keyword>
<evidence type="ECO:0000256" key="15">
    <source>
        <dbReference type="ARBA" id="ARBA00022932"/>
    </source>
</evidence>
<dbReference type="PROSITE" id="PS50173">
    <property type="entry name" value="UMUC"/>
    <property type="match status" value="1"/>
</dbReference>
<dbReference type="InterPro" id="IPR036775">
    <property type="entry name" value="DNA_pol_Y-fam_lit_finger_sf"/>
</dbReference>
<evidence type="ECO:0000256" key="16">
    <source>
        <dbReference type="ARBA" id="ARBA00023125"/>
    </source>
</evidence>
<evidence type="ECO:0000256" key="18">
    <source>
        <dbReference type="ARBA" id="ARBA00023242"/>
    </source>
</evidence>
<evidence type="ECO:0000256" key="5">
    <source>
        <dbReference type="ARBA" id="ARBA00016178"/>
    </source>
</evidence>
<protein>
    <recommendedName>
        <fullName evidence="5">DNA polymerase kappa</fullName>
        <ecNumber evidence="4">2.7.7.7</ecNumber>
    </recommendedName>
</protein>
<evidence type="ECO:0000259" key="20">
    <source>
        <dbReference type="PROSITE" id="PS50173"/>
    </source>
</evidence>
<keyword evidence="13" id="KW-0862">Zinc</keyword>
<comment type="catalytic activity">
    <reaction evidence="19">
        <text>DNA(n) + a 2'-deoxyribonucleoside 5'-triphosphate = DNA(n+1) + diphosphate</text>
        <dbReference type="Rhea" id="RHEA:22508"/>
        <dbReference type="Rhea" id="RHEA-COMP:17339"/>
        <dbReference type="Rhea" id="RHEA-COMP:17340"/>
        <dbReference type="ChEBI" id="CHEBI:33019"/>
        <dbReference type="ChEBI" id="CHEBI:61560"/>
        <dbReference type="ChEBI" id="CHEBI:173112"/>
        <dbReference type="EC" id="2.7.7.7"/>
    </reaction>
</comment>
<dbReference type="EMBL" id="KK119680">
    <property type="protein sequence ID" value="KFM76399.1"/>
    <property type="molecule type" value="Genomic_DNA"/>
</dbReference>